<dbReference type="Gene3D" id="1.10.10.10">
    <property type="entry name" value="Winged helix-like DNA-binding domain superfamily/Winged helix DNA-binding domain"/>
    <property type="match status" value="1"/>
</dbReference>
<dbReference type="InterPro" id="IPR036390">
    <property type="entry name" value="WH_DNA-bd_sf"/>
</dbReference>
<sequence length="235" mass="27025">MHYLSKYQVFTDINELNHHVKQHTNRRKYDMNDTQRNVLQFISQYSVKYPGASHLKTQTIADGVNKSRRTVERAVKALVSLGVIEKLSTTRAVSGGKGANIYRILPYVGESKMSHGKEPKKARPAAESEPIVEKQTDDFISKYNYVLESTNIPAPLYAVLKPFFFGKELRKYVGIVFRAKSSKVRLEAHTEAFQACILDCIQRYKRGQIRNLSGYMYTSVRKLSRRLFLVERDVV</sequence>
<evidence type="ECO:0000313" key="2">
    <source>
        <dbReference type="Proteomes" id="UP000234237"/>
    </source>
</evidence>
<name>A0A2K9J2A9_9BACI</name>
<protein>
    <recommendedName>
        <fullName evidence="3">Helix-turn-helix domain-containing protein</fullName>
    </recommendedName>
</protein>
<dbReference type="STRING" id="302167.GCA_900166595_01607"/>
<gene>
    <name evidence="1" type="ORF">A21D_02779</name>
</gene>
<organism evidence="1 2">
    <name type="scientific">Virgibacillus dokdonensis</name>
    <dbReference type="NCBI Taxonomy" id="302167"/>
    <lineage>
        <taxon>Bacteria</taxon>
        <taxon>Bacillati</taxon>
        <taxon>Bacillota</taxon>
        <taxon>Bacilli</taxon>
        <taxon>Bacillales</taxon>
        <taxon>Bacillaceae</taxon>
        <taxon>Virgibacillus</taxon>
    </lineage>
</organism>
<evidence type="ECO:0000313" key="1">
    <source>
        <dbReference type="EMBL" id="AUJ25825.1"/>
    </source>
</evidence>
<accession>A0A2K9J2A9</accession>
<dbReference type="Proteomes" id="UP000234237">
    <property type="component" value="Chromosome"/>
</dbReference>
<evidence type="ECO:0008006" key="3">
    <source>
        <dbReference type="Google" id="ProtNLM"/>
    </source>
</evidence>
<dbReference type="SUPFAM" id="SSF46785">
    <property type="entry name" value="Winged helix' DNA-binding domain"/>
    <property type="match status" value="1"/>
</dbReference>
<dbReference type="AlphaFoldDB" id="A0A2K9J2A9"/>
<dbReference type="EMBL" id="CP018622">
    <property type="protein sequence ID" value="AUJ25825.1"/>
    <property type="molecule type" value="Genomic_DNA"/>
</dbReference>
<dbReference type="InterPro" id="IPR036388">
    <property type="entry name" value="WH-like_DNA-bd_sf"/>
</dbReference>
<dbReference type="KEGG" id="vpn:A21D_02779"/>
<dbReference type="RefSeq" id="WP_101933703.1">
    <property type="nucleotide sequence ID" value="NZ_CP018622.1"/>
</dbReference>
<proteinExistence type="predicted"/>
<reference evidence="2" key="1">
    <citation type="submission" date="2016-11" db="EMBL/GenBank/DDBJ databases">
        <title>Complete genome sequence of Virgibacillus pantothenticus 21D, a halophilic bacterium isolated from the deep hypersaline anoxic basin Discovery in the Mediterranean Sea.</title>
        <authorList>
            <person name="Zeaiter Z."/>
            <person name="Booth J.M."/>
            <person name="Prosdocimi E.M."/>
            <person name="Mapelli F."/>
            <person name="Fusi M."/>
            <person name="Daffonchio D."/>
            <person name="Borin S."/>
            <person name="Crotti E."/>
        </authorList>
    </citation>
    <scope>NUCLEOTIDE SEQUENCE [LARGE SCALE GENOMIC DNA]</scope>
    <source>
        <strain evidence="2">21D</strain>
    </source>
</reference>